<protein>
    <submittedName>
        <fullName evidence="1">Uncharacterized protein</fullName>
    </submittedName>
</protein>
<sequence length="278" mass="29899">LKPATDPNDFLLIETFGMGDGTQIAPIGEPSGQVSSYTRKQHIYHAEPVHQASFGASEEESQWTLIDENVLKTRGYGWPDNRELVPEGTGSHFMDEVTIFKSTVSSLSYIVSPGYSMEEEIKGLITGTTVEGLYENLLKADTAQRLKVIAVADGAEIVDPTAALMDGDTLVVLSADSLNISKYILDVTVNGLSDDAVLTSTAYTVAYEGVTGSVTGFDYGITVRTVADGVTVPAGAHFAAIDSDGKYVPYQRLNFDTVYVDVLVTDQIYFEVIAEDGA</sequence>
<comment type="caution">
    <text evidence="1">The sequence shown here is derived from an EMBL/GenBank/DDBJ whole genome shotgun (WGS) entry which is preliminary data.</text>
</comment>
<name>X1CMG3_9ZZZZ</name>
<reference evidence="1" key="1">
    <citation type="journal article" date="2014" name="Front. Microbiol.">
        <title>High frequency of phylogenetically diverse reductive dehalogenase-homologous genes in deep subseafloor sedimentary metagenomes.</title>
        <authorList>
            <person name="Kawai M."/>
            <person name="Futagami T."/>
            <person name="Toyoda A."/>
            <person name="Takaki Y."/>
            <person name="Nishi S."/>
            <person name="Hori S."/>
            <person name="Arai W."/>
            <person name="Tsubouchi T."/>
            <person name="Morono Y."/>
            <person name="Uchiyama I."/>
            <person name="Ito T."/>
            <person name="Fujiyama A."/>
            <person name="Inagaki F."/>
            <person name="Takami H."/>
        </authorList>
    </citation>
    <scope>NUCLEOTIDE SEQUENCE</scope>
    <source>
        <strain evidence="1">Expedition CK06-06</strain>
    </source>
</reference>
<gene>
    <name evidence="1" type="ORF">S01H4_47215</name>
</gene>
<evidence type="ECO:0000313" key="1">
    <source>
        <dbReference type="EMBL" id="GAG97358.1"/>
    </source>
</evidence>
<proteinExistence type="predicted"/>
<feature type="non-terminal residue" evidence="1">
    <location>
        <position position="1"/>
    </location>
</feature>
<feature type="non-terminal residue" evidence="1">
    <location>
        <position position="278"/>
    </location>
</feature>
<dbReference type="AlphaFoldDB" id="X1CMG3"/>
<organism evidence="1">
    <name type="scientific">marine sediment metagenome</name>
    <dbReference type="NCBI Taxonomy" id="412755"/>
    <lineage>
        <taxon>unclassified sequences</taxon>
        <taxon>metagenomes</taxon>
        <taxon>ecological metagenomes</taxon>
    </lineage>
</organism>
<dbReference type="EMBL" id="BART01026476">
    <property type="protein sequence ID" value="GAG97358.1"/>
    <property type="molecule type" value="Genomic_DNA"/>
</dbReference>
<accession>X1CMG3</accession>